<organism evidence="2 3">
    <name type="scientific">Streptomyces swartbergensis</name>
    <dbReference type="NCBI Taxonomy" id="487165"/>
    <lineage>
        <taxon>Bacteria</taxon>
        <taxon>Bacillati</taxon>
        <taxon>Actinomycetota</taxon>
        <taxon>Actinomycetes</taxon>
        <taxon>Kitasatosporales</taxon>
        <taxon>Streptomycetaceae</taxon>
        <taxon>Streptomyces</taxon>
    </lineage>
</organism>
<evidence type="ECO:0000313" key="3">
    <source>
        <dbReference type="Proteomes" id="UP000195105"/>
    </source>
</evidence>
<feature type="region of interest" description="Disordered" evidence="1">
    <location>
        <begin position="104"/>
        <end position="134"/>
    </location>
</feature>
<proteinExistence type="predicted"/>
<keyword evidence="3" id="KW-1185">Reference proteome</keyword>
<dbReference type="RefSeq" id="WP_086603962.1">
    <property type="nucleotide sequence ID" value="NZ_NGFN01000240.1"/>
</dbReference>
<dbReference type="AlphaFoldDB" id="A0A243RS26"/>
<protein>
    <submittedName>
        <fullName evidence="2">Uncharacterized protein</fullName>
    </submittedName>
</protein>
<sequence length="134" mass="14626">MTTAAEAAIELHVQRLVDAHGLDEPTARSAVDAYRRGERGEHHELVHGAAFEVLAALQGQNVAALLAAVRAVAERCFAALRPILQTSTVGQREDFGLVPVVEVEQPAAPRARPERRRPAWQSPYGPPPRRSRGR</sequence>
<dbReference type="Proteomes" id="UP000195105">
    <property type="component" value="Unassembled WGS sequence"/>
</dbReference>
<reference evidence="2 3" key="1">
    <citation type="submission" date="2017-05" db="EMBL/GenBank/DDBJ databases">
        <title>Biotechnological potential of actinobacteria isolated from South African environments.</title>
        <authorList>
            <person name="Le Roes-Hill M."/>
            <person name="Prins A."/>
            <person name="Durrell K.A."/>
        </authorList>
    </citation>
    <scope>NUCLEOTIDE SEQUENCE [LARGE SCALE GENOMIC DNA]</scope>
    <source>
        <strain evidence="2 3">HMC13</strain>
    </source>
</reference>
<comment type="caution">
    <text evidence="2">The sequence shown here is derived from an EMBL/GenBank/DDBJ whole genome shotgun (WGS) entry which is preliminary data.</text>
</comment>
<name>A0A243RS26_9ACTN</name>
<evidence type="ECO:0000256" key="1">
    <source>
        <dbReference type="SAM" id="MobiDB-lite"/>
    </source>
</evidence>
<accession>A0A243RS26</accession>
<dbReference type="EMBL" id="NGFN01000240">
    <property type="protein sequence ID" value="OUC97815.1"/>
    <property type="molecule type" value="Genomic_DNA"/>
</dbReference>
<evidence type="ECO:0000313" key="2">
    <source>
        <dbReference type="EMBL" id="OUC97815.1"/>
    </source>
</evidence>
<gene>
    <name evidence="2" type="ORF">CA983_29960</name>
</gene>